<reference evidence="1" key="1">
    <citation type="submission" date="2017-05" db="UniProtKB">
        <authorList>
            <consortium name="EnsemblMetazoa"/>
        </authorList>
    </citation>
    <scope>IDENTIFICATION</scope>
</reference>
<evidence type="ECO:0000313" key="1">
    <source>
        <dbReference type="EnsemblMetazoa" id="Aqu2.1.35279_001"/>
    </source>
</evidence>
<dbReference type="AlphaFoldDB" id="A0A1X7V636"/>
<dbReference type="InParanoid" id="A0A1X7V636"/>
<dbReference type="OMA" id="SWCTVEL"/>
<protein>
    <submittedName>
        <fullName evidence="1">Uncharacterized protein</fullName>
    </submittedName>
</protein>
<name>A0A1X7V636_AMPQE</name>
<dbReference type="EnsemblMetazoa" id="Aqu2.1.35279_001">
    <property type="protein sequence ID" value="Aqu2.1.35279_001"/>
    <property type="gene ID" value="Aqu2.1.35279"/>
</dbReference>
<accession>A0A1X7V636</accession>
<proteinExistence type="predicted"/>
<sequence length="75" mass="9046">MNVESWCMVECNSNQQWTRAERKHVKDPFKSSAFNFTKESVFEDRVASMNFSGPKDLDMYKKRKHFPQKYYTNLK</sequence>
<organism evidence="1">
    <name type="scientific">Amphimedon queenslandica</name>
    <name type="common">Sponge</name>
    <dbReference type="NCBI Taxonomy" id="400682"/>
    <lineage>
        <taxon>Eukaryota</taxon>
        <taxon>Metazoa</taxon>
        <taxon>Porifera</taxon>
        <taxon>Demospongiae</taxon>
        <taxon>Heteroscleromorpha</taxon>
        <taxon>Haplosclerida</taxon>
        <taxon>Niphatidae</taxon>
        <taxon>Amphimedon</taxon>
    </lineage>
</organism>